<keyword evidence="4" id="KW-1185">Reference proteome</keyword>
<reference evidence="4" key="1">
    <citation type="journal article" date="2019" name="Int. J. Syst. Evol. Microbiol.">
        <title>The Global Catalogue of Microorganisms (GCM) 10K type strain sequencing project: providing services to taxonomists for standard genome sequencing and annotation.</title>
        <authorList>
            <consortium name="The Broad Institute Genomics Platform"/>
            <consortium name="The Broad Institute Genome Sequencing Center for Infectious Disease"/>
            <person name="Wu L."/>
            <person name="Ma J."/>
        </authorList>
    </citation>
    <scope>NUCLEOTIDE SEQUENCE [LARGE SCALE GENOMIC DNA]</scope>
    <source>
        <strain evidence="4">IBRC-M 10490</strain>
    </source>
</reference>
<dbReference type="Proteomes" id="UP001595844">
    <property type="component" value="Unassembled WGS sequence"/>
</dbReference>
<dbReference type="NCBIfam" id="NF005863">
    <property type="entry name" value="PRK07798.1"/>
    <property type="match status" value="1"/>
</dbReference>
<dbReference type="Pfam" id="PF13193">
    <property type="entry name" value="AMP-binding_C"/>
    <property type="match status" value="1"/>
</dbReference>
<sequence length="547" mass="59259">MVAFSLSNVFETVATVIPAREFIVQGDRRVTYAETNHRVSGFARFLVGRGIGLRTARSTLARHQSGQDHVGVYLRNRTEYPEILIGAYRARAVPFNINYRYVEQELAYLLRDARTRVLVYQAEFAPRVAAVLPDLPEPVLLIQVADDSGHDLLPGAVDYEQAVATAPPGALPEPDGEDLYLLYTGGTTGMPKGVLWRQDDIYRAAMGGTRFGTGEQLDSYAEVADSANATGGAYRLVVAAPFMHGAAQWLLFQAVTNGGTLVLPTVADRFDAAAILDAVSKERVVALPVVGDAMARPIATELERRDYDLSALAAIHNAGAPLTPAVRQRLIAAFDRPILVVDSVGSSESGIQMTQIFDAAASVRPGSFVPADPHTAVIDEELGKIVDEPGSVGWLGRSGRIPLGYLGDEEKTARTFPVVDGTRWSIAGDRARILDDGRIELLGRDNLTINSGGEKIFVEEVERALAAHAAVLDVVVVGRPSQRWGSEVVAIVHVDDDRVTDADLLAECAEHIAGYKLPKTILRCPAILRSPTGKADYRWAREFVTRT</sequence>
<dbReference type="InterPro" id="IPR050237">
    <property type="entry name" value="ATP-dep_AMP-bd_enzyme"/>
</dbReference>
<proteinExistence type="predicted"/>
<dbReference type="PANTHER" id="PTHR43767">
    <property type="entry name" value="LONG-CHAIN-FATTY-ACID--COA LIGASE"/>
    <property type="match status" value="1"/>
</dbReference>
<dbReference type="Gene3D" id="3.30.300.30">
    <property type="match status" value="1"/>
</dbReference>
<evidence type="ECO:0000259" key="1">
    <source>
        <dbReference type="Pfam" id="PF00501"/>
    </source>
</evidence>
<dbReference type="EMBL" id="JBHSDL010000002">
    <property type="protein sequence ID" value="MFC4372914.1"/>
    <property type="molecule type" value="Genomic_DNA"/>
</dbReference>
<dbReference type="InterPro" id="IPR020845">
    <property type="entry name" value="AMP-binding_CS"/>
</dbReference>
<dbReference type="PROSITE" id="PS00455">
    <property type="entry name" value="AMP_BINDING"/>
    <property type="match status" value="1"/>
</dbReference>
<evidence type="ECO:0000313" key="3">
    <source>
        <dbReference type="EMBL" id="MFC4372914.1"/>
    </source>
</evidence>
<dbReference type="InterPro" id="IPR045851">
    <property type="entry name" value="AMP-bd_C_sf"/>
</dbReference>
<name>A0ABV8VAM0_9NOCA</name>
<dbReference type="SUPFAM" id="SSF56801">
    <property type="entry name" value="Acetyl-CoA synthetase-like"/>
    <property type="match status" value="1"/>
</dbReference>
<evidence type="ECO:0000259" key="2">
    <source>
        <dbReference type="Pfam" id="PF13193"/>
    </source>
</evidence>
<dbReference type="Gene3D" id="3.40.50.12780">
    <property type="entry name" value="N-terminal domain of ligase-like"/>
    <property type="match status" value="1"/>
</dbReference>
<dbReference type="InterPro" id="IPR000873">
    <property type="entry name" value="AMP-dep_synth/lig_dom"/>
</dbReference>
<dbReference type="Pfam" id="PF00501">
    <property type="entry name" value="AMP-binding"/>
    <property type="match status" value="1"/>
</dbReference>
<dbReference type="InterPro" id="IPR025110">
    <property type="entry name" value="AMP-bd_C"/>
</dbReference>
<dbReference type="RefSeq" id="WP_378555431.1">
    <property type="nucleotide sequence ID" value="NZ_JBHSDL010000002.1"/>
</dbReference>
<feature type="domain" description="AMP-binding enzyme C-terminal" evidence="2">
    <location>
        <begin position="460"/>
        <end position="534"/>
    </location>
</feature>
<protein>
    <submittedName>
        <fullName evidence="3">Acyl-CoA synthetase</fullName>
    </submittedName>
</protein>
<accession>A0ABV8VAM0</accession>
<dbReference type="InterPro" id="IPR042099">
    <property type="entry name" value="ANL_N_sf"/>
</dbReference>
<gene>
    <name evidence="3" type="ORF">ACFO5K_02270</name>
</gene>
<comment type="caution">
    <text evidence="3">The sequence shown here is derived from an EMBL/GenBank/DDBJ whole genome shotgun (WGS) entry which is preliminary data.</text>
</comment>
<feature type="domain" description="AMP-dependent synthetase/ligase" evidence="1">
    <location>
        <begin position="10"/>
        <end position="393"/>
    </location>
</feature>
<evidence type="ECO:0000313" key="4">
    <source>
        <dbReference type="Proteomes" id="UP001595844"/>
    </source>
</evidence>
<organism evidence="3 4">
    <name type="scientific">Nocardia halotolerans</name>
    <dbReference type="NCBI Taxonomy" id="1755878"/>
    <lineage>
        <taxon>Bacteria</taxon>
        <taxon>Bacillati</taxon>
        <taxon>Actinomycetota</taxon>
        <taxon>Actinomycetes</taxon>
        <taxon>Mycobacteriales</taxon>
        <taxon>Nocardiaceae</taxon>
        <taxon>Nocardia</taxon>
    </lineage>
</organism>
<dbReference type="PANTHER" id="PTHR43767:SF1">
    <property type="entry name" value="NONRIBOSOMAL PEPTIDE SYNTHASE PES1 (EUROFUNG)-RELATED"/>
    <property type="match status" value="1"/>
</dbReference>